<evidence type="ECO:0008006" key="5">
    <source>
        <dbReference type="Google" id="ProtNLM"/>
    </source>
</evidence>
<dbReference type="Proteomes" id="UP001530293">
    <property type="component" value="Unassembled WGS sequence"/>
</dbReference>
<feature type="compositionally biased region" description="Low complexity" evidence="1">
    <location>
        <begin position="399"/>
        <end position="417"/>
    </location>
</feature>
<keyword evidence="2" id="KW-1133">Transmembrane helix</keyword>
<feature type="transmembrane region" description="Helical" evidence="2">
    <location>
        <begin position="812"/>
        <end position="833"/>
    </location>
</feature>
<feature type="compositionally biased region" description="Polar residues" evidence="1">
    <location>
        <begin position="326"/>
        <end position="337"/>
    </location>
</feature>
<feature type="region of interest" description="Disordered" evidence="1">
    <location>
        <begin position="290"/>
        <end position="440"/>
    </location>
</feature>
<feature type="region of interest" description="Disordered" evidence="1">
    <location>
        <begin position="27"/>
        <end position="99"/>
    </location>
</feature>
<feature type="transmembrane region" description="Helical" evidence="2">
    <location>
        <begin position="984"/>
        <end position="1003"/>
    </location>
</feature>
<dbReference type="AlphaFoldDB" id="A0ABD3MRW5"/>
<feature type="compositionally biased region" description="Basic and acidic residues" evidence="1">
    <location>
        <begin position="427"/>
        <end position="439"/>
    </location>
</feature>
<accession>A0ABD3MRW5</accession>
<gene>
    <name evidence="3" type="ORF">ACHAWU_003424</name>
</gene>
<protein>
    <recommendedName>
        <fullName evidence="5">Transmembrane protein</fullName>
    </recommendedName>
</protein>
<reference evidence="3 4" key="1">
    <citation type="submission" date="2024-10" db="EMBL/GenBank/DDBJ databases">
        <title>Updated reference genomes for cyclostephanoid diatoms.</title>
        <authorList>
            <person name="Roberts W.R."/>
            <person name="Alverson A.J."/>
        </authorList>
    </citation>
    <scope>NUCLEOTIDE SEQUENCE [LARGE SCALE GENOMIC DNA]</scope>
    <source>
        <strain evidence="3 4">AJA232-27</strain>
    </source>
</reference>
<comment type="caution">
    <text evidence="3">The sequence shown here is derived from an EMBL/GenBank/DDBJ whole genome shotgun (WGS) entry which is preliminary data.</text>
</comment>
<feature type="compositionally biased region" description="Polar residues" evidence="1">
    <location>
        <begin position="306"/>
        <end position="317"/>
    </location>
</feature>
<evidence type="ECO:0000256" key="1">
    <source>
        <dbReference type="SAM" id="MobiDB-lite"/>
    </source>
</evidence>
<feature type="transmembrane region" description="Helical" evidence="2">
    <location>
        <begin position="1009"/>
        <end position="1026"/>
    </location>
</feature>
<evidence type="ECO:0000256" key="2">
    <source>
        <dbReference type="SAM" id="Phobius"/>
    </source>
</evidence>
<feature type="compositionally biased region" description="Low complexity" evidence="1">
    <location>
        <begin position="27"/>
        <end position="43"/>
    </location>
</feature>
<dbReference type="PANTHER" id="PTHR21650:SF4">
    <property type="entry name" value="MEMBRALIN"/>
    <property type="match status" value="1"/>
</dbReference>
<dbReference type="PANTHER" id="PTHR21650">
    <property type="entry name" value="MEMBRALIN/KINETOCHORE PROTEIN NUF2"/>
    <property type="match status" value="1"/>
</dbReference>
<keyword evidence="4" id="KW-1185">Reference proteome</keyword>
<feature type="compositionally biased region" description="Acidic residues" evidence="1">
    <location>
        <begin position="387"/>
        <end position="398"/>
    </location>
</feature>
<keyword evidence="2" id="KW-0472">Membrane</keyword>
<proteinExistence type="predicted"/>
<name>A0ABD3MRW5_9STRA</name>
<feature type="compositionally biased region" description="Low complexity" evidence="1">
    <location>
        <begin position="290"/>
        <end position="301"/>
    </location>
</feature>
<organism evidence="3 4">
    <name type="scientific">Discostella pseudostelligera</name>
    <dbReference type="NCBI Taxonomy" id="259834"/>
    <lineage>
        <taxon>Eukaryota</taxon>
        <taxon>Sar</taxon>
        <taxon>Stramenopiles</taxon>
        <taxon>Ochrophyta</taxon>
        <taxon>Bacillariophyta</taxon>
        <taxon>Coscinodiscophyceae</taxon>
        <taxon>Thalassiosirophycidae</taxon>
        <taxon>Stephanodiscales</taxon>
        <taxon>Stephanodiscaceae</taxon>
        <taxon>Discostella</taxon>
    </lineage>
</organism>
<feature type="compositionally biased region" description="Polar residues" evidence="1">
    <location>
        <begin position="48"/>
        <end position="58"/>
    </location>
</feature>
<evidence type="ECO:0000313" key="3">
    <source>
        <dbReference type="EMBL" id="KAL3766668.1"/>
    </source>
</evidence>
<keyword evidence="2" id="KW-0812">Transmembrane</keyword>
<feature type="transmembrane region" description="Helical" evidence="2">
    <location>
        <begin position="955"/>
        <end position="972"/>
    </location>
</feature>
<evidence type="ECO:0000313" key="4">
    <source>
        <dbReference type="Proteomes" id="UP001530293"/>
    </source>
</evidence>
<feature type="transmembrane region" description="Helical" evidence="2">
    <location>
        <begin position="889"/>
        <end position="913"/>
    </location>
</feature>
<feature type="region of interest" description="Disordered" evidence="1">
    <location>
        <begin position="526"/>
        <end position="553"/>
    </location>
</feature>
<sequence>MDYDRALYRVYERIMEELNASQSPLAMTTTAATSSSAAATTMAGQPRSIHQSRQQNLPRTARLGGGRQELETDGVAATSASDMEGGDASPAGISNNDGDVQLGLTNNDTGNGGARISMTDRTAPARIPPTLTRRRHSSFSTLAMQQRQRQRQHQPLPFLFPIWMARKIDQILMEQNLHQLRHHPTTALDGTHSNITYVAHLWSKIRAWMDVIGNVGGIRHATYTSVTTSVPESMPMSSTPTSVISSMSHRSVSISPGGGDISAGGLNNHNDAIITNHNIELQIEDVEVGEVSSSSLRMSHPSSPPLNSNGEIGNRSSDGLRRRSNSRQGDGQQQNDGSVSPSSTSSRQRLDIISTAQREEQSDVHNNEQHHRRGGGSSSSSSSSSSSDDDISSNDDGDSSSSSDSTSTSSDDSNSARGNRDDDNDTTNDRLGRNNDRNYEQGGCSQLNVYIVMRLSFAIAVFHIFVLISLHCTYVGPHAFQGRVYTQHNVQEISRKQRRDNESNGTKSDMIVNCIANALSTRPIEDRSSYFGEKDNDVPSDGKEGAERRLADETRADLRKQRSFLQGSYDQSAIYQGDMAGEQNAMSSETLVKEGFHPLLGKDEILQVKIIYGSSCVGQCSRVRKVKYPVLLNTESGENSTNEVSPEMHARTLSRLNDSFENQSSFDDLHYVRTLQIEENETVEDTWSSPAYWEKVHYRFSLDGALLHLDEMSAYLHNITFVNVTVTERCLSSGFDDGNLSVLKTIGEFLSQIYGMDSIIINQLMYGIRGEDGAFTSGYVKSMETQEQWGWHSELLVAFENKSTMHVAVRKLGVLSMSMLAFFLVTSVTSLIVRVLTSSGVVLMFPIFTLLRSFGLPGADERIISLSYPWIGAARAAISTERSHPQATALLLIVGAGHFVWAQVTKVILYYVMYEACQAVYFLCCSDSHFTDRPLYLSAWSVVLYAKSIPEALPVWIYGFAMIWEYFSMVFIRSALSVHFFPRVILMYFFCYHVYFYSVPYGFFDIGLVPLFFFGVHAMLFTILGLEVPNSARGVLSVSCPREVYNRLSWQEPSAAIPQEWTIFLPLNSRLIPLHDRSRDRVTVPMADTG</sequence>
<feature type="compositionally biased region" description="Basic and acidic residues" evidence="1">
    <location>
        <begin position="357"/>
        <end position="369"/>
    </location>
</feature>
<dbReference type="EMBL" id="JALLBG020000082">
    <property type="protein sequence ID" value="KAL3766668.1"/>
    <property type="molecule type" value="Genomic_DNA"/>
</dbReference>